<dbReference type="Gene3D" id="1.10.10.2910">
    <property type="match status" value="1"/>
</dbReference>
<evidence type="ECO:0000259" key="1">
    <source>
        <dbReference type="Pfam" id="PF06114"/>
    </source>
</evidence>
<name>A0A1C3TRN2_XANCT</name>
<protein>
    <recommendedName>
        <fullName evidence="1">IrrE N-terminal-like domain-containing protein</fullName>
    </recommendedName>
</protein>
<dbReference type="Pfam" id="PF06114">
    <property type="entry name" value="Peptidase_M78"/>
    <property type="match status" value="1"/>
</dbReference>
<dbReference type="InterPro" id="IPR052345">
    <property type="entry name" value="Rad_response_metalloprotease"/>
</dbReference>
<dbReference type="EMBL" id="LT604072">
    <property type="protein sequence ID" value="SCB05780.1"/>
    <property type="molecule type" value="Genomic_DNA"/>
</dbReference>
<dbReference type="PANTHER" id="PTHR43236">
    <property type="entry name" value="ANTITOXIN HIGA1"/>
    <property type="match status" value="1"/>
</dbReference>
<dbReference type="PATRIC" id="fig|1261556.5.peg.3204"/>
<dbReference type="PANTHER" id="PTHR43236:SF2">
    <property type="entry name" value="BLL0069 PROTEIN"/>
    <property type="match status" value="1"/>
</dbReference>
<sequence length="387" mass="42807">MIRVDVQPELLRWARDRAGLDARALTVRFPKLPEWEAGDLQPTLRQLESYARATHAPVGYFFLPRPPEEPLPIPDFRTIGDRAVARPGADLLDTLYACQARQAWYRDEALVTGQRPLPFIGSMDLSIRPERAAEQLRLTLGFSVQARRECPSWAEALRLFVAQADELGVLVMVSGVVGSNNNRGLDPEEFRGFALVDALAPLVFINGADSKSAQMFTLAHELAHLWLGQSALSDAGVEGAGRPQHGADVERWCNQVAAELLVPLPVFVAALRDGELLEEALRRLAREFKVSTLVVLRRMLDAGRLSRDAFWQAFRAEQARLAAIQATSSGGGDFYRTTTARVGKRFARSLVESTLEGRTLYRDAFQMLGIAKTGTFNELGRSLGLPT</sequence>
<organism evidence="2 3">
    <name type="scientific">Xanthomonas translucens pv. translucens DSM 18974</name>
    <dbReference type="NCBI Taxonomy" id="1261556"/>
    <lineage>
        <taxon>Bacteria</taxon>
        <taxon>Pseudomonadati</taxon>
        <taxon>Pseudomonadota</taxon>
        <taxon>Gammaproteobacteria</taxon>
        <taxon>Lysobacterales</taxon>
        <taxon>Lysobacteraceae</taxon>
        <taxon>Xanthomonas</taxon>
        <taxon>Xanthomonas translucens group</taxon>
    </lineage>
</organism>
<dbReference type="InterPro" id="IPR010359">
    <property type="entry name" value="IrrE_HExxH"/>
</dbReference>
<evidence type="ECO:0000313" key="2">
    <source>
        <dbReference type="EMBL" id="SCB05780.1"/>
    </source>
</evidence>
<dbReference type="Proteomes" id="UP000093071">
    <property type="component" value="Chromosome I"/>
</dbReference>
<accession>A0A1C3TRN2</accession>
<dbReference type="RefSeq" id="WP_003479870.1">
    <property type="nucleotide sequence ID" value="NZ_LT604072.1"/>
</dbReference>
<evidence type="ECO:0000313" key="3">
    <source>
        <dbReference type="Proteomes" id="UP000093071"/>
    </source>
</evidence>
<proteinExistence type="predicted"/>
<dbReference type="AlphaFoldDB" id="A0A1C3TRN2"/>
<gene>
    <name evidence="2" type="ORF">BN444_03294</name>
</gene>
<reference evidence="3" key="1">
    <citation type="submission" date="2016-07" db="EMBL/GenBank/DDBJ databases">
        <authorList>
            <person name="Jaenicke Sebastian"/>
        </authorList>
    </citation>
    <scope>NUCLEOTIDE SEQUENCE [LARGE SCALE GENOMIC DNA]</scope>
</reference>
<feature type="domain" description="IrrE N-terminal-like" evidence="1">
    <location>
        <begin position="189"/>
        <end position="299"/>
    </location>
</feature>